<name>A0A7I9VKG2_9BACT</name>
<feature type="region of interest" description="Disordered" evidence="1">
    <location>
        <begin position="1"/>
        <end position="59"/>
    </location>
</feature>
<comment type="caution">
    <text evidence="3">The sequence shown here is derived from an EMBL/GenBank/DDBJ whole genome shotgun (WGS) entry which is preliminary data.</text>
</comment>
<accession>A0A7I9VKG2</accession>
<evidence type="ECO:0000256" key="1">
    <source>
        <dbReference type="SAM" id="MobiDB-lite"/>
    </source>
</evidence>
<dbReference type="AlphaFoldDB" id="A0A7I9VKG2"/>
<protein>
    <recommendedName>
        <fullName evidence="2">Helix-turn-helix domain-containing protein</fullName>
    </recommendedName>
</protein>
<dbReference type="Pfam" id="PF12728">
    <property type="entry name" value="HTH_17"/>
    <property type="match status" value="1"/>
</dbReference>
<sequence>MAAPANSAHSEPNDDLPTDVVLVPPARFTQRGVPHRRNRMGSKGAAVQSSQGDNENEPLWDARDVAGFLKVSRSWVYSHTEDGTLPSVRIGGLRRFIPAHIRSFARRESVPAS</sequence>
<keyword evidence="4" id="KW-1185">Reference proteome</keyword>
<proteinExistence type="predicted"/>
<evidence type="ECO:0000313" key="4">
    <source>
        <dbReference type="Proteomes" id="UP000503640"/>
    </source>
</evidence>
<evidence type="ECO:0000313" key="3">
    <source>
        <dbReference type="EMBL" id="GEJ56678.1"/>
    </source>
</evidence>
<dbReference type="EMBL" id="BJTG01000003">
    <property type="protein sequence ID" value="GEJ56678.1"/>
    <property type="molecule type" value="Genomic_DNA"/>
</dbReference>
<dbReference type="InterPro" id="IPR041657">
    <property type="entry name" value="HTH_17"/>
</dbReference>
<gene>
    <name evidence="3" type="ORF">AMYX_14190</name>
</gene>
<organism evidence="3 4">
    <name type="scientific">Anaeromyxobacter diazotrophicus</name>
    <dbReference type="NCBI Taxonomy" id="2590199"/>
    <lineage>
        <taxon>Bacteria</taxon>
        <taxon>Pseudomonadati</taxon>
        <taxon>Myxococcota</taxon>
        <taxon>Myxococcia</taxon>
        <taxon>Myxococcales</taxon>
        <taxon>Cystobacterineae</taxon>
        <taxon>Anaeromyxobacteraceae</taxon>
        <taxon>Anaeromyxobacter</taxon>
    </lineage>
</organism>
<dbReference type="Proteomes" id="UP000503640">
    <property type="component" value="Unassembled WGS sequence"/>
</dbReference>
<feature type="domain" description="Helix-turn-helix" evidence="2">
    <location>
        <begin position="63"/>
        <end position="108"/>
    </location>
</feature>
<reference evidence="4" key="1">
    <citation type="journal article" date="2020" name="Appl. Environ. Microbiol.">
        <title>Diazotrophic Anaeromyxobacter Isolates from Soils.</title>
        <authorList>
            <person name="Masuda Y."/>
            <person name="Yamanaka H."/>
            <person name="Xu Z.X."/>
            <person name="Shiratori Y."/>
            <person name="Aono T."/>
            <person name="Amachi S."/>
            <person name="Senoo K."/>
            <person name="Itoh H."/>
        </authorList>
    </citation>
    <scope>NUCLEOTIDE SEQUENCE [LARGE SCALE GENOMIC DNA]</scope>
    <source>
        <strain evidence="4">R267</strain>
    </source>
</reference>
<evidence type="ECO:0000259" key="2">
    <source>
        <dbReference type="Pfam" id="PF12728"/>
    </source>
</evidence>